<dbReference type="InterPro" id="IPR003732">
    <property type="entry name" value="Daa-tRNA_deacyls_DTD"/>
</dbReference>
<dbReference type="EMBL" id="FMUQ01000009">
    <property type="protein sequence ID" value="SCY04444.1"/>
    <property type="molecule type" value="Genomic_DNA"/>
</dbReference>
<dbReference type="RefSeq" id="WP_090655300.1">
    <property type="nucleotide sequence ID" value="NZ_CP015031.1"/>
</dbReference>
<feature type="short sequence motif" description="Gly-cisPro motif, important for rejection of L-amino acids" evidence="2">
    <location>
        <begin position="136"/>
        <end position="137"/>
    </location>
</feature>
<name>A0A1G5CPZ7_9PAST</name>
<keyword evidence="4" id="KW-1185">Reference proteome</keyword>
<dbReference type="EC" id="3.1.1.96" evidence="2"/>
<comment type="similarity">
    <text evidence="1 2">Belongs to the DTD family.</text>
</comment>
<evidence type="ECO:0000256" key="1">
    <source>
        <dbReference type="ARBA" id="ARBA00009673"/>
    </source>
</evidence>
<keyword evidence="2" id="KW-0694">RNA-binding</keyword>
<evidence type="ECO:0000256" key="2">
    <source>
        <dbReference type="HAMAP-Rule" id="MF_00518"/>
    </source>
</evidence>
<comment type="subcellular location">
    <subcellularLocation>
        <location evidence="2">Cytoplasm</location>
    </subcellularLocation>
</comment>
<dbReference type="Proteomes" id="UP000199588">
    <property type="component" value="Unassembled WGS sequence"/>
</dbReference>
<dbReference type="SUPFAM" id="SSF69500">
    <property type="entry name" value="DTD-like"/>
    <property type="match status" value="1"/>
</dbReference>
<comment type="subunit">
    <text evidence="2">Homodimer.</text>
</comment>
<dbReference type="PANTHER" id="PTHR10472:SF5">
    <property type="entry name" value="D-AMINOACYL-TRNA DEACYLASE 1"/>
    <property type="match status" value="1"/>
</dbReference>
<dbReference type="EC" id="3.1.1.-" evidence="2"/>
<dbReference type="InterPro" id="IPR023509">
    <property type="entry name" value="DTD-like_sf"/>
</dbReference>
<keyword evidence="2" id="KW-0378">Hydrolase</keyword>
<keyword evidence="2" id="KW-0963">Cytoplasm</keyword>
<comment type="caution">
    <text evidence="3">The sequence shown here is derived from an EMBL/GenBank/DDBJ whole genome shotgun (WGS) entry which is preliminary data.</text>
</comment>
<proteinExistence type="inferred from homology"/>
<dbReference type="HAMAP" id="MF_00518">
    <property type="entry name" value="Deacylase_Dtd"/>
    <property type="match status" value="1"/>
</dbReference>
<reference evidence="3 4" key="1">
    <citation type="submission" date="2016-10" db="EMBL/GenBank/DDBJ databases">
        <authorList>
            <person name="Varghese N."/>
            <person name="Submissions S."/>
        </authorList>
    </citation>
    <scope>NUCLEOTIDE SEQUENCE [LARGE SCALE GENOMIC DNA]</scope>
    <source>
        <strain evidence="3 4">DSM 22022</strain>
    </source>
</reference>
<comment type="function">
    <text evidence="2">An aminoacyl-tRNA editing enzyme that deacylates mischarged D-aminoacyl-tRNAs. Also deacylates mischarged glycyl-tRNA(Ala), protecting cells against glycine mischarging by AlaRS. Acts via tRNA-based rather than protein-based catalysis; rejects L-amino acids rather than detecting D-amino acids in the active site. By recycling D-aminoacyl-tRNA to D-amino acids and free tRNA molecules, this enzyme counteracts the toxicity associated with the formation of D-aminoacyl-tRNA entities in vivo and helps enforce protein L-homochirality.</text>
</comment>
<organism evidence="3 4">
    <name type="scientific">Basfia succiniciproducens</name>
    <dbReference type="NCBI Taxonomy" id="653940"/>
    <lineage>
        <taxon>Bacteria</taxon>
        <taxon>Pseudomonadati</taxon>
        <taxon>Pseudomonadota</taxon>
        <taxon>Gammaproteobacteria</taxon>
        <taxon>Pasteurellales</taxon>
        <taxon>Pasteurellaceae</taxon>
        <taxon>Basfia</taxon>
    </lineage>
</organism>
<dbReference type="PANTHER" id="PTHR10472">
    <property type="entry name" value="D-TYROSYL-TRNA TYR DEACYLASE"/>
    <property type="match status" value="1"/>
</dbReference>
<keyword evidence="2" id="KW-0820">tRNA-binding</keyword>
<gene>
    <name evidence="2" type="primary">dtd</name>
    <name evidence="3" type="ORF">SAMN02910354_01271</name>
</gene>
<dbReference type="Pfam" id="PF02580">
    <property type="entry name" value="Tyr_Deacylase"/>
    <property type="match status" value="1"/>
</dbReference>
<dbReference type="NCBIfam" id="TIGR00256">
    <property type="entry name" value="D-aminoacyl-tRNA deacylase"/>
    <property type="match status" value="1"/>
</dbReference>
<comment type="catalytic activity">
    <reaction evidence="2">
        <text>a D-aminoacyl-tRNA + H2O = a tRNA + a D-alpha-amino acid + H(+)</text>
        <dbReference type="Rhea" id="RHEA:13953"/>
        <dbReference type="Rhea" id="RHEA-COMP:10123"/>
        <dbReference type="Rhea" id="RHEA-COMP:10124"/>
        <dbReference type="ChEBI" id="CHEBI:15377"/>
        <dbReference type="ChEBI" id="CHEBI:15378"/>
        <dbReference type="ChEBI" id="CHEBI:59871"/>
        <dbReference type="ChEBI" id="CHEBI:78442"/>
        <dbReference type="ChEBI" id="CHEBI:79333"/>
        <dbReference type="EC" id="3.1.1.96"/>
    </reaction>
</comment>
<evidence type="ECO:0000313" key="3">
    <source>
        <dbReference type="EMBL" id="SCY04444.1"/>
    </source>
</evidence>
<comment type="domain">
    <text evidence="2">A Gly-cisPro motif from one monomer fits into the active site of the other monomer to allow specific chiral rejection of L-amino acids.</text>
</comment>
<dbReference type="Gene3D" id="3.50.80.10">
    <property type="entry name" value="D-tyrosyl-tRNA(Tyr) deacylase"/>
    <property type="match status" value="1"/>
</dbReference>
<comment type="catalytic activity">
    <reaction evidence="2">
        <text>glycyl-tRNA(Ala) + H2O = tRNA(Ala) + glycine + H(+)</text>
        <dbReference type="Rhea" id="RHEA:53744"/>
        <dbReference type="Rhea" id="RHEA-COMP:9657"/>
        <dbReference type="Rhea" id="RHEA-COMP:13640"/>
        <dbReference type="ChEBI" id="CHEBI:15377"/>
        <dbReference type="ChEBI" id="CHEBI:15378"/>
        <dbReference type="ChEBI" id="CHEBI:57305"/>
        <dbReference type="ChEBI" id="CHEBI:78442"/>
        <dbReference type="ChEBI" id="CHEBI:78522"/>
    </reaction>
</comment>
<sequence>MIALIQRVSQAKVDVNGQTVGQIGGGLLVLLGVEKEDSKEKADKLAEKVLNYRIFGDKNDKMNLNVQQTDGELLVVSQFTLAADTGRGLRPSFSKGAPPELANELYQYFVQKCGEKVRVETGKFAENMQVSLTNDGPVTFWLKV</sequence>
<protein>
    <recommendedName>
        <fullName evidence="2">D-aminoacyl-tRNA deacylase</fullName>
        <shortName evidence="2">DTD</shortName>
        <ecNumber evidence="2">3.1.1.96</ecNumber>
    </recommendedName>
    <alternativeName>
        <fullName evidence="2">Gly-tRNA(Ala) deacylase</fullName>
        <ecNumber evidence="2">3.1.1.-</ecNumber>
    </alternativeName>
</protein>
<evidence type="ECO:0000313" key="4">
    <source>
        <dbReference type="Proteomes" id="UP000199588"/>
    </source>
</evidence>
<accession>A0A1G5CPZ7</accession>